<gene>
    <name evidence="3" type="ORF">ENM30_00085</name>
    <name evidence="2" type="ORF">ENT82_00435</name>
    <name evidence="1" type="ORF">ENU43_06585</name>
</gene>
<accession>A0A7C4E0X4</accession>
<dbReference type="AlphaFoldDB" id="A0A7C4E0X4"/>
<name>A0A7C4E0X4_CALS0</name>
<dbReference type="EMBL" id="DTCM01000080">
    <property type="protein sequence ID" value="HGL41313.1"/>
    <property type="molecule type" value="Genomic_DNA"/>
</dbReference>
<reference evidence="2" key="1">
    <citation type="journal article" date="2020" name="mSystems">
        <title>Genome- and Community-Level Interaction Insights into Carbon Utilization and Element Cycling Functions of Hydrothermarchaeota in Hydrothermal Sediment.</title>
        <authorList>
            <person name="Zhou Z."/>
            <person name="Liu Y."/>
            <person name="Xu W."/>
            <person name="Pan J."/>
            <person name="Luo Z.H."/>
            <person name="Li M."/>
        </authorList>
    </citation>
    <scope>NUCLEOTIDE SEQUENCE [LARGE SCALE GENOMIC DNA]</scope>
    <source>
        <strain evidence="3">SpSt-1073</strain>
        <strain evidence="2">SpSt-613</strain>
        <strain evidence="1">SpSt-669</strain>
    </source>
</reference>
<organism evidence="2">
    <name type="scientific">Caldiarchaeum subterraneum</name>
    <dbReference type="NCBI Taxonomy" id="311458"/>
    <lineage>
        <taxon>Archaea</taxon>
        <taxon>Nitrososphaerota</taxon>
        <taxon>Candidatus Caldarchaeales</taxon>
        <taxon>Candidatus Caldarchaeaceae</taxon>
        <taxon>Candidatus Caldarchaeum</taxon>
    </lineage>
</organism>
<dbReference type="EMBL" id="DTAD01000008">
    <property type="protein sequence ID" value="HGN89586.1"/>
    <property type="molecule type" value="Genomic_DNA"/>
</dbReference>
<evidence type="ECO:0000313" key="3">
    <source>
        <dbReference type="EMBL" id="HHN51691.1"/>
    </source>
</evidence>
<dbReference type="PANTHER" id="PTHR42685:SF21">
    <property type="entry name" value="DEHYDROGENASE (FLAVOPROTEIN)-LIKE PROTEIN"/>
    <property type="match status" value="1"/>
</dbReference>
<dbReference type="InterPro" id="IPR036188">
    <property type="entry name" value="FAD/NAD-bd_sf"/>
</dbReference>
<evidence type="ECO:0000313" key="2">
    <source>
        <dbReference type="EMBL" id="HGN89586.1"/>
    </source>
</evidence>
<protein>
    <submittedName>
        <fullName evidence="2">NAD(P)/FAD-dependent oxidoreductase</fullName>
    </submittedName>
</protein>
<dbReference type="InterPro" id="IPR050407">
    <property type="entry name" value="Geranylgeranyl_reductase"/>
</dbReference>
<proteinExistence type="predicted"/>
<comment type="caution">
    <text evidence="2">The sequence shown here is derived from an EMBL/GenBank/DDBJ whole genome shotgun (WGS) entry which is preliminary data.</text>
</comment>
<evidence type="ECO:0000313" key="1">
    <source>
        <dbReference type="EMBL" id="HGL41313.1"/>
    </source>
</evidence>
<dbReference type="Gene3D" id="3.50.50.60">
    <property type="entry name" value="FAD/NAD(P)-binding domain"/>
    <property type="match status" value="1"/>
</dbReference>
<dbReference type="EMBL" id="DRXG01000002">
    <property type="protein sequence ID" value="HHN51691.1"/>
    <property type="molecule type" value="Genomic_DNA"/>
</dbReference>
<dbReference type="PANTHER" id="PTHR42685">
    <property type="entry name" value="GERANYLGERANYL DIPHOSPHATE REDUCTASE"/>
    <property type="match status" value="1"/>
</dbReference>
<sequence>MRIAVVGLGVAGSYLLRRLSLEHEVVGFDRQRRENFKAICAWGTSRNQIKKILQKVEIDFDEYVLHLGESLILDNGRETSTIPLIGLCTYDKKRLELDMTKGLKVFYGTTPTVKELEKDFDLIIDATGISRSLLPPAAHDEIVPCFQYRVNYNDKPPFEDFYVRIFSGWDGYLWFFPLGDGEAYVGAGHMKGKQVAEVNMFMKRYGGQPVEKLGKSVRIAPPEFMIPFSDGKVVGVGESIGTVFPLLGEGILPSLECAEIFAQTIGDGEAYRNKVLETFKPFSDMYRLIKLRQSNQLSLVRHMPLVLRCYRYMKEREERFGLVIRKSDLMLIINA</sequence>
<dbReference type="SUPFAM" id="SSF51905">
    <property type="entry name" value="FAD/NAD(P)-binding domain"/>
    <property type="match status" value="1"/>
</dbReference>